<name>A0A183PXE3_9TREM</name>
<reference evidence="1 2" key="1">
    <citation type="submission" date="2018-11" db="EMBL/GenBank/DDBJ databases">
        <authorList>
            <consortium name="Pathogen Informatics"/>
        </authorList>
    </citation>
    <scope>NUCLEOTIDE SEQUENCE [LARGE SCALE GENOMIC DNA]</scope>
    <source>
        <strain>Denwood</strain>
        <strain evidence="2">Zambia</strain>
    </source>
</reference>
<proteinExistence type="predicted"/>
<dbReference type="STRING" id="31246.A0A183PXE3"/>
<dbReference type="AlphaFoldDB" id="A0A183PXE3"/>
<keyword evidence="2" id="KW-1185">Reference proteome</keyword>
<dbReference type="EMBL" id="UZAL01041540">
    <property type="protein sequence ID" value="VDP78662.1"/>
    <property type="molecule type" value="Genomic_DNA"/>
</dbReference>
<organism evidence="1 2">
    <name type="scientific">Schistosoma mattheei</name>
    <dbReference type="NCBI Taxonomy" id="31246"/>
    <lineage>
        <taxon>Eukaryota</taxon>
        <taxon>Metazoa</taxon>
        <taxon>Spiralia</taxon>
        <taxon>Lophotrochozoa</taxon>
        <taxon>Platyhelminthes</taxon>
        <taxon>Trematoda</taxon>
        <taxon>Digenea</taxon>
        <taxon>Strigeidida</taxon>
        <taxon>Schistosomatoidea</taxon>
        <taxon>Schistosomatidae</taxon>
        <taxon>Schistosoma</taxon>
    </lineage>
</organism>
<evidence type="ECO:0000313" key="2">
    <source>
        <dbReference type="Proteomes" id="UP000269396"/>
    </source>
</evidence>
<sequence length="142" mass="16051">MLTENFTPRENIELKPRVFYSNIKIRGPCTKGMAGLQNSRGSNEENLERALPGLMEFNSTPNRCHAGRGQMRSPTTFVLRNLRRPQDDVITVHYNRIKPGRMTVPSDARFADPPPATRFYEAPSGGVEITMYDVNGFCFLSI</sequence>
<evidence type="ECO:0000313" key="1">
    <source>
        <dbReference type="EMBL" id="VDP78662.1"/>
    </source>
</evidence>
<gene>
    <name evidence="1" type="ORF">SMTD_LOCUS19029</name>
</gene>
<accession>A0A183PXE3</accession>
<dbReference type="Proteomes" id="UP000269396">
    <property type="component" value="Unassembled WGS sequence"/>
</dbReference>
<protein>
    <submittedName>
        <fullName evidence="1">Uncharacterized protein</fullName>
    </submittedName>
</protein>